<dbReference type="PANTHER" id="PTHR37285:SF5">
    <property type="entry name" value="SPORE WALL MATURATION PROTEIN DIT1"/>
    <property type="match status" value="1"/>
</dbReference>
<dbReference type="EMBL" id="MPUK01000008">
    <property type="protein sequence ID" value="ONH66102.1"/>
    <property type="molecule type" value="Genomic_DNA"/>
</dbReference>
<dbReference type="InterPro" id="IPR007817">
    <property type="entry name" value="Isocyanide_synthase_DIT1"/>
</dbReference>
<evidence type="ECO:0000313" key="3">
    <source>
        <dbReference type="EMBL" id="ONH66102.1"/>
    </source>
</evidence>
<protein>
    <submittedName>
        <fullName evidence="2">CYFA0S02e02036g1_1</fullName>
    </submittedName>
    <submittedName>
        <fullName evidence="3">Spore wall maturation protein DIT1</fullName>
    </submittedName>
</protein>
<name>A0A061ALT0_CYBFA</name>
<dbReference type="Proteomes" id="UP000189513">
    <property type="component" value="Unassembled WGS sequence"/>
</dbReference>
<dbReference type="Pfam" id="PF05141">
    <property type="entry name" value="DIT1_PvcA"/>
    <property type="match status" value="1"/>
</dbReference>
<keyword evidence="4" id="KW-1185">Reference proteome</keyword>
<reference evidence="3" key="3">
    <citation type="submission" date="2017-01" db="EMBL/GenBank/DDBJ databases">
        <authorList>
            <person name="Mah S.A."/>
            <person name="Swanson W.J."/>
            <person name="Moy G.W."/>
            <person name="Vacquier V.D."/>
        </authorList>
    </citation>
    <scope>NUCLEOTIDE SEQUENCE [LARGE SCALE GENOMIC DNA]</scope>
    <source>
        <strain evidence="3">65</strain>
    </source>
</reference>
<dbReference type="VEuPathDB" id="FungiDB:BON22_4109"/>
<feature type="region of interest" description="Disordered" evidence="1">
    <location>
        <begin position="520"/>
        <end position="543"/>
    </location>
</feature>
<reference evidence="4" key="2">
    <citation type="journal article" date="2017" name="Genome Announc.">
        <title>Genome sequences of Cyberlindnera fabianii 65, Pichia kudriavzevii 129, and Saccharomyces cerevisiae 131 isolated from fermented masau fruits in Zimbabwe.</title>
        <authorList>
            <person name="van Rijswijck I.M.H."/>
            <person name="Derks M.F.L."/>
            <person name="Abee T."/>
            <person name="de Ridder D."/>
            <person name="Smid E.J."/>
        </authorList>
    </citation>
    <scope>NUCLEOTIDE SEQUENCE [LARGE SCALE GENOMIC DNA]</scope>
    <source>
        <strain evidence="4">65</strain>
    </source>
</reference>
<evidence type="ECO:0000256" key="1">
    <source>
        <dbReference type="SAM" id="MobiDB-lite"/>
    </source>
</evidence>
<dbReference type="PANTHER" id="PTHR37285">
    <property type="entry name" value="SPORE WALL MATURATION PROTEIN DIT1"/>
    <property type="match status" value="1"/>
</dbReference>
<organism evidence="2">
    <name type="scientific">Cyberlindnera fabianii</name>
    <name type="common">Yeast</name>
    <name type="synonym">Hansenula fabianii</name>
    <dbReference type="NCBI Taxonomy" id="36022"/>
    <lineage>
        <taxon>Eukaryota</taxon>
        <taxon>Fungi</taxon>
        <taxon>Dikarya</taxon>
        <taxon>Ascomycota</taxon>
        <taxon>Saccharomycotina</taxon>
        <taxon>Saccharomycetes</taxon>
        <taxon>Phaffomycetales</taxon>
        <taxon>Phaffomycetaceae</taxon>
        <taxon>Cyberlindnera</taxon>
    </lineage>
</organism>
<dbReference type="OMA" id="VAFEMIK"/>
<evidence type="ECO:0000313" key="2">
    <source>
        <dbReference type="EMBL" id="CDR38470.1"/>
    </source>
</evidence>
<gene>
    <name evidence="3" type="ORF">BON22_4109</name>
    <name evidence="2" type="ORF">CYFA0S_02e02036g</name>
</gene>
<evidence type="ECO:0000313" key="4">
    <source>
        <dbReference type="Proteomes" id="UP000189513"/>
    </source>
</evidence>
<dbReference type="AlphaFoldDB" id="A0A061ALT0"/>
<dbReference type="EMBL" id="LK052887">
    <property type="protein sequence ID" value="CDR38470.1"/>
    <property type="molecule type" value="Genomic_DNA"/>
</dbReference>
<proteinExistence type="predicted"/>
<accession>A0A061ALT0</accession>
<dbReference type="OrthoDB" id="429813at2759"/>
<dbReference type="STRING" id="36022.A0A061ALT0"/>
<sequence>MTQDQEPTIKDNSTFSKVLGLFTRDASYNILSFQGKGGFDFSKGWGTLCTKLIKCSTASVDEFQITHVPRANLPEEFIPSKWEESDGVDIIEHCKKGEDQVRGLILATHHDDKPHHLEFNKFFYELVLRDSRLHFSKVRAEYDPEMAAAYAFADFFADMLKNTTKDDLWNQGGREYFAQRATYFTQRNLRIEAVLPAFPCKSSNTEKVYEQAPDRGEELALRRLIEVSRKVKEIYPPGLKVYIVSDGHVFSDCIGVDDDVVDTYTETLKTLYRAVAKSENAEDEDLIGFASLKDMFFNADGSYTPGLAKDFTLQHFTGTKIDEDSENSRKFMMLACDTDCGSLKSDLQEEGHPRLKLYRGFWKFMSEDLKLNDHCRKLSRKQLKKTVSNVSFEMIKRNDAYSNLVELMFPFHMRLSIHGHKNDGPKFGIKLIGDHCKVIKNLGSDEAPDFEDKLHIPTPWHNCIVYIDGHEEFYMTKAGVVYNALSQGHYTGGWVEGNILKGIGGYFQISHSSCGSSLSVSPASEYSSLSPDRSSDSSASSSA</sequence>
<reference evidence="2" key="1">
    <citation type="journal article" date="2014" name="Genome Announc.">
        <title>Genome sequence of the yeast Cyberlindnera fabianii (Hansenula fabianii).</title>
        <authorList>
            <person name="Freel K.C."/>
            <person name="Sarilar V."/>
            <person name="Neuveglise C."/>
            <person name="Devillers H."/>
            <person name="Friedrich A."/>
            <person name="Schacherer J."/>
        </authorList>
    </citation>
    <scope>NUCLEOTIDE SEQUENCE</scope>
    <source>
        <strain evidence="2">YJS4271</strain>
    </source>
</reference>